<dbReference type="Pfam" id="PF12686">
    <property type="entry name" value="DUF3800"/>
    <property type="match status" value="1"/>
</dbReference>
<dbReference type="AlphaFoldDB" id="A0A450TW13"/>
<dbReference type="EMBL" id="CAADFL010000068">
    <property type="protein sequence ID" value="VFK08387.1"/>
    <property type="molecule type" value="Genomic_DNA"/>
</dbReference>
<protein>
    <recommendedName>
        <fullName evidence="4">DUF3800 domain-containing protein</fullName>
    </recommendedName>
</protein>
<reference evidence="2" key="1">
    <citation type="submission" date="2019-02" db="EMBL/GenBank/DDBJ databases">
        <authorList>
            <person name="Gruber-Vodicka R. H."/>
            <person name="Seah K. B. B."/>
        </authorList>
    </citation>
    <scope>NUCLEOTIDE SEQUENCE</scope>
    <source>
        <strain evidence="2">BECK_BZ163</strain>
        <strain evidence="3">BECK_BZ164</strain>
        <strain evidence="1">BECK_BZ165</strain>
    </source>
</reference>
<dbReference type="InterPro" id="IPR024524">
    <property type="entry name" value="DUF3800"/>
</dbReference>
<evidence type="ECO:0000313" key="2">
    <source>
        <dbReference type="EMBL" id="VFJ73196.1"/>
    </source>
</evidence>
<dbReference type="EMBL" id="CAADEZ010000699">
    <property type="protein sequence ID" value="VFJ73196.1"/>
    <property type="molecule type" value="Genomic_DNA"/>
</dbReference>
<name>A0A450TW13_9GAMM</name>
<dbReference type="EMBL" id="CAADFA010000097">
    <property type="protein sequence ID" value="VFJ51444.1"/>
    <property type="molecule type" value="Genomic_DNA"/>
</dbReference>
<evidence type="ECO:0000313" key="1">
    <source>
        <dbReference type="EMBL" id="VFJ51444.1"/>
    </source>
</evidence>
<evidence type="ECO:0000313" key="3">
    <source>
        <dbReference type="EMBL" id="VFK08387.1"/>
    </source>
</evidence>
<evidence type="ECO:0008006" key="4">
    <source>
        <dbReference type="Google" id="ProtNLM"/>
    </source>
</evidence>
<organism evidence="2">
    <name type="scientific">Candidatus Kentrum sp. FM</name>
    <dbReference type="NCBI Taxonomy" id="2126340"/>
    <lineage>
        <taxon>Bacteria</taxon>
        <taxon>Pseudomonadati</taxon>
        <taxon>Pseudomonadota</taxon>
        <taxon>Gammaproteobacteria</taxon>
        <taxon>Candidatus Kentrum</taxon>
    </lineage>
</organism>
<sequence>MNFNCYIDEAGDEGINTGGSRWFLIGGVLVRKADDLAISRAVDRVKALIGQRDGRKPLHWRELNRSHNKRLAVMREFGDLPFDFVLCAVDKDRLVEKKVFKQKQRLYNYLTRILVERISWRVRDLTDGKGYADLYFESRSNMSYRALEDYLERVKADPSSELVANVIGKPIPRTGQECKNLQIVDACAGACFAALEPNDYGMTDQSYVTFLRERFYRRKGNLSDYGFKLLPHDGAAEFAGDNMDQGAINRESEPQAPGSHTSKGAAVGLTAWSLSRACSLLRNRLYLTRLSKITPSFLCEVDPGFYPGSTPISPTTDR</sequence>
<gene>
    <name evidence="2" type="ORF">BECKFM1743A_GA0114220_106991</name>
    <name evidence="3" type="ORF">BECKFM1743B_GA0114221_100683</name>
    <name evidence="1" type="ORF">BECKFM1743C_GA0114222_100971</name>
</gene>
<proteinExistence type="predicted"/>
<accession>A0A450TW13</accession>